<name>A0AAW1T3P6_9CHLO</name>
<evidence type="ECO:0000313" key="7">
    <source>
        <dbReference type="Proteomes" id="UP001485043"/>
    </source>
</evidence>
<accession>A0AAW1T3P6</accession>
<feature type="compositionally biased region" description="Low complexity" evidence="5">
    <location>
        <begin position="120"/>
        <end position="155"/>
    </location>
</feature>
<evidence type="ECO:0000256" key="3">
    <source>
        <dbReference type="ARBA" id="ARBA00023163"/>
    </source>
</evidence>
<dbReference type="AlphaFoldDB" id="A0AAW1T3P6"/>
<feature type="compositionally biased region" description="Polar residues" evidence="5">
    <location>
        <begin position="183"/>
        <end position="199"/>
    </location>
</feature>
<dbReference type="InterPro" id="IPR004855">
    <property type="entry name" value="TFIIA_asu/bsu"/>
</dbReference>
<keyword evidence="3" id="KW-0804">Transcription</keyword>
<feature type="compositionally biased region" description="Acidic residues" evidence="5">
    <location>
        <begin position="229"/>
        <end position="242"/>
    </location>
</feature>
<feature type="compositionally biased region" description="Basic and acidic residues" evidence="5">
    <location>
        <begin position="162"/>
        <end position="171"/>
    </location>
</feature>
<dbReference type="GO" id="GO:0006367">
    <property type="term" value="P:transcription initiation at RNA polymerase II promoter"/>
    <property type="evidence" value="ECO:0007669"/>
    <property type="project" value="InterPro"/>
</dbReference>
<dbReference type="CDD" id="cd07976">
    <property type="entry name" value="TFIIA_alpha_beta_like"/>
    <property type="match status" value="1"/>
</dbReference>
<evidence type="ECO:0000256" key="4">
    <source>
        <dbReference type="ARBA" id="ARBA00023242"/>
    </source>
</evidence>
<comment type="caution">
    <text evidence="6">The sequence shown here is derived from an EMBL/GenBank/DDBJ whole genome shotgun (WGS) entry which is preliminary data.</text>
</comment>
<evidence type="ECO:0000313" key="6">
    <source>
        <dbReference type="EMBL" id="KAK9864130.1"/>
    </source>
</evidence>
<dbReference type="Pfam" id="PF03153">
    <property type="entry name" value="TFIIA"/>
    <property type="match status" value="1"/>
</dbReference>
<reference evidence="6 7" key="1">
    <citation type="journal article" date="2024" name="Nat. Commun.">
        <title>Phylogenomics reveals the evolutionary origins of lichenization in chlorophyte algae.</title>
        <authorList>
            <person name="Puginier C."/>
            <person name="Libourel C."/>
            <person name="Otte J."/>
            <person name="Skaloud P."/>
            <person name="Haon M."/>
            <person name="Grisel S."/>
            <person name="Petersen M."/>
            <person name="Berrin J.G."/>
            <person name="Delaux P.M."/>
            <person name="Dal Grande F."/>
            <person name="Keller J."/>
        </authorList>
    </citation>
    <scope>NUCLEOTIDE SEQUENCE [LARGE SCALE GENOMIC DNA]</scope>
    <source>
        <strain evidence="6 7">SAG 2523</strain>
    </source>
</reference>
<dbReference type="SUPFAM" id="SSF47396">
    <property type="entry name" value="Transcription factor IIA (TFIIA), alpha-helical domain"/>
    <property type="match status" value="1"/>
</dbReference>
<evidence type="ECO:0000256" key="2">
    <source>
        <dbReference type="ARBA" id="ARBA00010059"/>
    </source>
</evidence>
<evidence type="ECO:0000256" key="1">
    <source>
        <dbReference type="ARBA" id="ARBA00004123"/>
    </source>
</evidence>
<keyword evidence="4" id="KW-0539">Nucleus</keyword>
<comment type="similarity">
    <text evidence="2">Belongs to the TFIIA subunit 1 family.</text>
</comment>
<dbReference type="PANTHER" id="PTHR12694">
    <property type="entry name" value="TRANSCRIPTION INITIATION FACTOR IIA SUBUNIT 1"/>
    <property type="match status" value="1"/>
</dbReference>
<protein>
    <submittedName>
        <fullName evidence="6">Uncharacterized protein</fullName>
    </submittedName>
</protein>
<feature type="compositionally biased region" description="Low complexity" evidence="5">
    <location>
        <begin position="96"/>
        <end position="113"/>
    </location>
</feature>
<feature type="compositionally biased region" description="Acidic residues" evidence="5">
    <location>
        <begin position="204"/>
        <end position="214"/>
    </location>
</feature>
<dbReference type="PANTHER" id="PTHR12694:SF8">
    <property type="entry name" value="TRANSCRIPTION INITIATION FACTOR IIA SUBUNIT 1"/>
    <property type="match status" value="1"/>
</dbReference>
<gene>
    <name evidence="6" type="ORF">WJX84_002521</name>
</gene>
<feature type="region of interest" description="Disordered" evidence="5">
    <location>
        <begin position="46"/>
        <end position="243"/>
    </location>
</feature>
<proteinExistence type="inferred from homology"/>
<dbReference type="Gene3D" id="2.30.18.10">
    <property type="entry name" value="Transcription factor IIA (TFIIA), beta-barrel domain"/>
    <property type="match status" value="1"/>
</dbReference>
<dbReference type="EMBL" id="JALJOV010000389">
    <property type="protein sequence ID" value="KAK9864130.1"/>
    <property type="molecule type" value="Genomic_DNA"/>
</dbReference>
<feature type="compositionally biased region" description="Low complexity" evidence="5">
    <location>
        <begin position="67"/>
        <end position="81"/>
    </location>
</feature>
<organism evidence="6 7">
    <name type="scientific">Apatococcus fuscideae</name>
    <dbReference type="NCBI Taxonomy" id="2026836"/>
    <lineage>
        <taxon>Eukaryota</taxon>
        <taxon>Viridiplantae</taxon>
        <taxon>Chlorophyta</taxon>
        <taxon>core chlorophytes</taxon>
        <taxon>Trebouxiophyceae</taxon>
        <taxon>Chlorellales</taxon>
        <taxon>Chlorellaceae</taxon>
        <taxon>Apatococcus</taxon>
    </lineage>
</organism>
<keyword evidence="7" id="KW-1185">Reference proteome</keyword>
<evidence type="ECO:0000256" key="5">
    <source>
        <dbReference type="SAM" id="MobiDB-lite"/>
    </source>
</evidence>
<dbReference type="GO" id="GO:0005672">
    <property type="term" value="C:transcription factor TFIIA complex"/>
    <property type="evidence" value="ECO:0007669"/>
    <property type="project" value="InterPro"/>
</dbReference>
<comment type="subcellular location">
    <subcellularLocation>
        <location evidence="1">Nucleus</location>
    </subcellularLocation>
</comment>
<dbReference type="SMART" id="SM01371">
    <property type="entry name" value="TFIIA"/>
    <property type="match status" value="1"/>
</dbReference>
<sequence length="287" mass="31077">MLDLHTVYQKVIDDVISKVEPEFQNEGLDEAVLDELRTLWERKLEESGALSNPEEVITTRGPTPTPRQAALAAARANGQAGKHQAASRSPSPSVHAAPTQEALAAAAAAQARADAIKQEPLLGQPQAQLPAGAAPMSYGFATAQQPQPIAPSSQTYAVPNDMQRKRQRDDFDQAANRAKWQALPSQQRAMGYSHPSQIPQQDGANDEDAEEGADGDARDDQDAAQAGDGSDEEQDDSEDEDAPNVMACQYEKVHRVKNRWTVNFVNGSMLLNGKEMLFSKATGVMEF</sequence>
<dbReference type="SUPFAM" id="SSF50784">
    <property type="entry name" value="Transcription factor IIA (TFIIA), beta-barrel domain"/>
    <property type="match status" value="1"/>
</dbReference>
<dbReference type="Proteomes" id="UP001485043">
    <property type="component" value="Unassembled WGS sequence"/>
</dbReference>
<dbReference type="InterPro" id="IPR009088">
    <property type="entry name" value="TFIIA_b-brl"/>
</dbReference>
<dbReference type="Gene3D" id="1.10.287.100">
    <property type="match status" value="1"/>
</dbReference>